<organism evidence="2 3">
    <name type="scientific">Solanum bulbocastanum</name>
    <name type="common">Wild potato</name>
    <dbReference type="NCBI Taxonomy" id="147425"/>
    <lineage>
        <taxon>Eukaryota</taxon>
        <taxon>Viridiplantae</taxon>
        <taxon>Streptophyta</taxon>
        <taxon>Embryophyta</taxon>
        <taxon>Tracheophyta</taxon>
        <taxon>Spermatophyta</taxon>
        <taxon>Magnoliopsida</taxon>
        <taxon>eudicotyledons</taxon>
        <taxon>Gunneridae</taxon>
        <taxon>Pentapetalae</taxon>
        <taxon>asterids</taxon>
        <taxon>lamiids</taxon>
        <taxon>Solanales</taxon>
        <taxon>Solanaceae</taxon>
        <taxon>Solanoideae</taxon>
        <taxon>Solaneae</taxon>
        <taxon>Solanum</taxon>
    </lineage>
</organism>
<dbReference type="EMBL" id="JBANQN010000001">
    <property type="protein sequence ID" value="KAK6802843.1"/>
    <property type="molecule type" value="Genomic_DNA"/>
</dbReference>
<protein>
    <submittedName>
        <fullName evidence="2">Uncharacterized protein</fullName>
    </submittedName>
</protein>
<dbReference type="Proteomes" id="UP001371456">
    <property type="component" value="Unassembled WGS sequence"/>
</dbReference>
<sequence>MKTSFKFCREILVRSNSMVKSFYLEHLPPNLFAKKSLLSIASVIGKPVAIDKATQERTMPSIARVKSKSNNKEQQQLVPDDNSNEGRDFGKNLGFVRDATIDRAIANSSEEAITFNSNNEENLENKGKSI</sequence>
<feature type="region of interest" description="Disordered" evidence="1">
    <location>
        <begin position="59"/>
        <end position="91"/>
    </location>
</feature>
<comment type="caution">
    <text evidence="2">The sequence shown here is derived from an EMBL/GenBank/DDBJ whole genome shotgun (WGS) entry which is preliminary data.</text>
</comment>
<evidence type="ECO:0000313" key="2">
    <source>
        <dbReference type="EMBL" id="KAK6802843.1"/>
    </source>
</evidence>
<dbReference type="AlphaFoldDB" id="A0AAN8YMH3"/>
<evidence type="ECO:0000313" key="3">
    <source>
        <dbReference type="Proteomes" id="UP001371456"/>
    </source>
</evidence>
<proteinExistence type="predicted"/>
<keyword evidence="3" id="KW-1185">Reference proteome</keyword>
<accession>A0AAN8YMH3</accession>
<reference evidence="2 3" key="1">
    <citation type="submission" date="2024-02" db="EMBL/GenBank/DDBJ databases">
        <title>de novo genome assembly of Solanum bulbocastanum strain 11H21.</title>
        <authorList>
            <person name="Hosaka A.J."/>
        </authorList>
    </citation>
    <scope>NUCLEOTIDE SEQUENCE [LARGE SCALE GENOMIC DNA]</scope>
    <source>
        <tissue evidence="2">Young leaves</tissue>
    </source>
</reference>
<name>A0AAN8YMH3_SOLBU</name>
<evidence type="ECO:0000256" key="1">
    <source>
        <dbReference type="SAM" id="MobiDB-lite"/>
    </source>
</evidence>
<gene>
    <name evidence="2" type="ORF">RDI58_000627</name>
</gene>